<evidence type="ECO:0000256" key="10">
    <source>
        <dbReference type="ARBA" id="ARBA00047317"/>
    </source>
</evidence>
<dbReference type="PANTHER" id="PTHR10192">
    <property type="entry name" value="MOLYBDOPTERIN BIOSYNTHESIS PROTEIN"/>
    <property type="match status" value="1"/>
</dbReference>
<evidence type="ECO:0000259" key="12">
    <source>
        <dbReference type="SMART" id="SM00852"/>
    </source>
</evidence>
<comment type="similarity">
    <text evidence="4 11">Belongs to the MoeA family.</text>
</comment>
<dbReference type="SUPFAM" id="SSF63867">
    <property type="entry name" value="MoeA C-terminal domain-like"/>
    <property type="match status" value="1"/>
</dbReference>
<dbReference type="Pfam" id="PF00994">
    <property type="entry name" value="MoCF_biosynth"/>
    <property type="match status" value="1"/>
</dbReference>
<comment type="function">
    <text evidence="2 11">Catalyzes the insertion of molybdate into adenylated molybdopterin with the concomitant release of AMP.</text>
</comment>
<dbReference type="GO" id="GO:0005829">
    <property type="term" value="C:cytosol"/>
    <property type="evidence" value="ECO:0007669"/>
    <property type="project" value="TreeGrafter"/>
</dbReference>
<evidence type="ECO:0000256" key="1">
    <source>
        <dbReference type="ARBA" id="ARBA00001946"/>
    </source>
</evidence>
<dbReference type="NCBIfam" id="NF045515">
    <property type="entry name" value="Glp_gephyrin"/>
    <property type="match status" value="1"/>
</dbReference>
<dbReference type="Pfam" id="PF03453">
    <property type="entry name" value="MoeA_N"/>
    <property type="match status" value="1"/>
</dbReference>
<dbReference type="GO" id="GO:0006777">
    <property type="term" value="P:Mo-molybdopterin cofactor biosynthetic process"/>
    <property type="evidence" value="ECO:0007669"/>
    <property type="project" value="UniProtKB-UniRule"/>
</dbReference>
<dbReference type="InterPro" id="IPR005111">
    <property type="entry name" value="MoeA_C_domain_IV"/>
</dbReference>
<evidence type="ECO:0000256" key="4">
    <source>
        <dbReference type="ARBA" id="ARBA00010763"/>
    </source>
</evidence>
<accession>A0A7Z0I054</accession>
<dbReference type="Gene3D" id="3.40.980.10">
    <property type="entry name" value="MoaB/Mog-like domain"/>
    <property type="match status" value="1"/>
</dbReference>
<evidence type="ECO:0000313" key="14">
    <source>
        <dbReference type="Proteomes" id="UP000529417"/>
    </source>
</evidence>
<keyword evidence="5 11" id="KW-0500">Molybdenum</keyword>
<evidence type="ECO:0000256" key="7">
    <source>
        <dbReference type="ARBA" id="ARBA00022723"/>
    </source>
</evidence>
<dbReference type="CDD" id="cd00887">
    <property type="entry name" value="MoeA"/>
    <property type="match status" value="1"/>
</dbReference>
<keyword evidence="6 11" id="KW-0808">Transferase</keyword>
<dbReference type="InterPro" id="IPR036425">
    <property type="entry name" value="MoaB/Mog-like_dom_sf"/>
</dbReference>
<evidence type="ECO:0000256" key="6">
    <source>
        <dbReference type="ARBA" id="ARBA00022679"/>
    </source>
</evidence>
<dbReference type="Gene3D" id="2.40.340.10">
    <property type="entry name" value="MoeA, C-terminal, domain IV"/>
    <property type="match status" value="1"/>
</dbReference>
<gene>
    <name evidence="13" type="ORF">HUK65_10975</name>
</gene>
<dbReference type="FunFam" id="3.40.980.10:FF:000004">
    <property type="entry name" value="Molybdopterin molybdenumtransferase"/>
    <property type="match status" value="1"/>
</dbReference>
<comment type="catalytic activity">
    <reaction evidence="10">
        <text>adenylyl-molybdopterin + molybdate = Mo-molybdopterin + AMP + H(+)</text>
        <dbReference type="Rhea" id="RHEA:35047"/>
        <dbReference type="ChEBI" id="CHEBI:15378"/>
        <dbReference type="ChEBI" id="CHEBI:36264"/>
        <dbReference type="ChEBI" id="CHEBI:62727"/>
        <dbReference type="ChEBI" id="CHEBI:71302"/>
        <dbReference type="ChEBI" id="CHEBI:456215"/>
        <dbReference type="EC" id="2.10.1.1"/>
    </reaction>
</comment>
<dbReference type="SUPFAM" id="SSF63882">
    <property type="entry name" value="MoeA N-terminal region -like"/>
    <property type="match status" value="1"/>
</dbReference>
<name>A0A7Z0I054_9RHOB</name>
<dbReference type="InterPro" id="IPR001453">
    <property type="entry name" value="MoaB/Mog_dom"/>
</dbReference>
<protein>
    <recommendedName>
        <fullName evidence="11">Molybdopterin molybdenumtransferase</fullName>
        <ecNumber evidence="11">2.10.1.1</ecNumber>
    </recommendedName>
</protein>
<evidence type="ECO:0000256" key="9">
    <source>
        <dbReference type="ARBA" id="ARBA00023150"/>
    </source>
</evidence>
<keyword evidence="8 11" id="KW-0460">Magnesium</keyword>
<sequence length="422" mass="44001">MTLHQPLHRPDPAACGCDSAPDLVPVDTALARGLAMVSRVPEYEVLPIAETTGRILAHDIAAPVPLPLFDNAAMDGYALRLSDLDGPGPWDLPVSGRVCAGDMPGELPKGCALRILTGAPLPVGADAVVAQEEVLRTGQGISLGKAPSCGQHIRRRGDDLVRGAPLLAAGRVIGPREVAALAGSGLGDLPVNRRLRVAILCSGNELVPPGQALAPGQIWDANRAMLAAALDQPWITRIGLSVCRDNPDALQAAVKQAAGRADIVITTGGVSVGDEDHMTRVITDLGGRIEVMKLAMKPGKPLSVGKLGDALWLGLPGNPVAAYVTWHVIGQVLAGRMAGVADPGPRKSLAALSAPIRHKPGRCELRPARMLGYDARGVQQVICLEQTGSHRIAQLAQADALVMIPAELGQMRAGDLVEIMPL</sequence>
<evidence type="ECO:0000256" key="5">
    <source>
        <dbReference type="ARBA" id="ARBA00022505"/>
    </source>
</evidence>
<comment type="caution">
    <text evidence="13">The sequence shown here is derived from an EMBL/GenBank/DDBJ whole genome shotgun (WGS) entry which is preliminary data.</text>
</comment>
<organism evidence="13 14">
    <name type="scientific">Rhabdonatronobacter sediminivivens</name>
    <dbReference type="NCBI Taxonomy" id="2743469"/>
    <lineage>
        <taxon>Bacteria</taxon>
        <taxon>Pseudomonadati</taxon>
        <taxon>Pseudomonadota</taxon>
        <taxon>Alphaproteobacteria</taxon>
        <taxon>Rhodobacterales</taxon>
        <taxon>Paracoccaceae</taxon>
        <taxon>Rhabdonatronobacter</taxon>
    </lineage>
</organism>
<dbReference type="Pfam" id="PF03454">
    <property type="entry name" value="MoeA_C"/>
    <property type="match status" value="1"/>
</dbReference>
<dbReference type="Gene3D" id="3.90.105.10">
    <property type="entry name" value="Molybdopterin biosynthesis moea protein, domain 2"/>
    <property type="match status" value="1"/>
</dbReference>
<dbReference type="AlphaFoldDB" id="A0A7Z0I054"/>
<evidence type="ECO:0000256" key="8">
    <source>
        <dbReference type="ARBA" id="ARBA00022842"/>
    </source>
</evidence>
<reference evidence="13 14" key="1">
    <citation type="journal article" date="2000" name="Arch. Microbiol.">
        <title>Rhodobaca bogoriensis gen. nov. and sp. nov., an alkaliphilic purple nonsulfur bacterium from African Rift Valley soda lakes.</title>
        <authorList>
            <person name="Milford A.D."/>
            <person name="Achenbach L.A."/>
            <person name="Jung D.O."/>
            <person name="Madigan M.T."/>
        </authorList>
    </citation>
    <scope>NUCLEOTIDE SEQUENCE [LARGE SCALE GENOMIC DNA]</scope>
    <source>
        <strain evidence="13 14">2376</strain>
    </source>
</reference>
<dbReference type="InterPro" id="IPR036688">
    <property type="entry name" value="MoeA_C_domain_IV_sf"/>
</dbReference>
<keyword evidence="14" id="KW-1185">Reference proteome</keyword>
<dbReference type="EMBL" id="JACBXS010000020">
    <property type="protein sequence ID" value="NYS25515.1"/>
    <property type="molecule type" value="Genomic_DNA"/>
</dbReference>
<dbReference type="EC" id="2.10.1.1" evidence="11"/>
<dbReference type="NCBIfam" id="TIGR00177">
    <property type="entry name" value="molyb_syn"/>
    <property type="match status" value="1"/>
</dbReference>
<evidence type="ECO:0000256" key="2">
    <source>
        <dbReference type="ARBA" id="ARBA00002901"/>
    </source>
</evidence>
<dbReference type="Gene3D" id="2.170.190.11">
    <property type="entry name" value="Molybdopterin biosynthesis moea protein, domain 3"/>
    <property type="match status" value="1"/>
</dbReference>
<dbReference type="GO" id="GO:0046872">
    <property type="term" value="F:metal ion binding"/>
    <property type="evidence" value="ECO:0007669"/>
    <property type="project" value="UniProtKB-UniRule"/>
</dbReference>
<comment type="cofactor">
    <cofactor evidence="1 11">
        <name>Mg(2+)</name>
        <dbReference type="ChEBI" id="CHEBI:18420"/>
    </cofactor>
</comment>
<dbReference type="Proteomes" id="UP000529417">
    <property type="component" value="Unassembled WGS sequence"/>
</dbReference>
<evidence type="ECO:0000256" key="11">
    <source>
        <dbReference type="RuleBase" id="RU365090"/>
    </source>
</evidence>
<dbReference type="InterPro" id="IPR008284">
    <property type="entry name" value="MoCF_biosynth_CS"/>
</dbReference>
<keyword evidence="7 11" id="KW-0479">Metal-binding</keyword>
<dbReference type="SMART" id="SM00852">
    <property type="entry name" value="MoCF_biosynth"/>
    <property type="match status" value="1"/>
</dbReference>
<dbReference type="PROSITE" id="PS01079">
    <property type="entry name" value="MOCF_BIOSYNTHESIS_2"/>
    <property type="match status" value="1"/>
</dbReference>
<keyword evidence="9 11" id="KW-0501">Molybdenum cofactor biosynthesis</keyword>
<dbReference type="UniPathway" id="UPA00344"/>
<evidence type="ECO:0000256" key="3">
    <source>
        <dbReference type="ARBA" id="ARBA00005046"/>
    </source>
</evidence>
<dbReference type="InterPro" id="IPR038987">
    <property type="entry name" value="MoeA-like"/>
</dbReference>
<dbReference type="PANTHER" id="PTHR10192:SF5">
    <property type="entry name" value="GEPHYRIN"/>
    <property type="match status" value="1"/>
</dbReference>
<dbReference type="SUPFAM" id="SSF53218">
    <property type="entry name" value="Molybdenum cofactor biosynthesis proteins"/>
    <property type="match status" value="1"/>
</dbReference>
<comment type="pathway">
    <text evidence="3 11">Cofactor biosynthesis; molybdopterin biosynthesis.</text>
</comment>
<feature type="domain" description="MoaB/Mog" evidence="12">
    <location>
        <begin position="198"/>
        <end position="336"/>
    </location>
</feature>
<proteinExistence type="inferred from homology"/>
<dbReference type="InterPro" id="IPR005110">
    <property type="entry name" value="MoeA_linker/N"/>
</dbReference>
<dbReference type="InterPro" id="IPR036135">
    <property type="entry name" value="MoeA_linker/N_sf"/>
</dbReference>
<evidence type="ECO:0000313" key="13">
    <source>
        <dbReference type="EMBL" id="NYS25515.1"/>
    </source>
</evidence>
<dbReference type="GO" id="GO:0061599">
    <property type="term" value="F:molybdopterin molybdotransferase activity"/>
    <property type="evidence" value="ECO:0007669"/>
    <property type="project" value="UniProtKB-UniRule"/>
</dbReference>